<dbReference type="AlphaFoldDB" id="A0A3R9HXI2"/>
<gene>
    <name evidence="1" type="ORF">D8865_00975</name>
</gene>
<name>A0A3R9HXI2_STRMT</name>
<accession>A0A3R9HXI2</accession>
<proteinExistence type="predicted"/>
<dbReference type="EMBL" id="RJNH01000001">
    <property type="protein sequence ID" value="RSI63204.1"/>
    <property type="molecule type" value="Genomic_DNA"/>
</dbReference>
<dbReference type="RefSeq" id="WP_185756761.1">
    <property type="nucleotide sequence ID" value="NZ_JASHGF010000001.1"/>
</dbReference>
<evidence type="ECO:0000313" key="1">
    <source>
        <dbReference type="EMBL" id="RSI63204.1"/>
    </source>
</evidence>
<dbReference type="Proteomes" id="UP000278653">
    <property type="component" value="Unassembled WGS sequence"/>
</dbReference>
<evidence type="ECO:0000313" key="2">
    <source>
        <dbReference type="Proteomes" id="UP000278653"/>
    </source>
</evidence>
<reference evidence="1 2" key="1">
    <citation type="submission" date="2018-11" db="EMBL/GenBank/DDBJ databases">
        <title>Species Designations Belie Phenotypic and Genotypic Heterogeneity in Oral Streptococci.</title>
        <authorList>
            <person name="Velsko I."/>
        </authorList>
    </citation>
    <scope>NUCLEOTIDE SEQUENCE [LARGE SCALE GENOMIC DNA]</scope>
    <source>
        <strain evidence="1 2">BCC15</strain>
    </source>
</reference>
<sequence length="57" mass="6592">MRGDDIIEDFLIDLENIQLEDVEIDLNMDIDIDLNIDFEIDVDLDGLDLTLLQELEA</sequence>
<protein>
    <submittedName>
        <fullName evidence="1">Uncharacterized protein</fullName>
    </submittedName>
</protein>
<comment type="caution">
    <text evidence="1">The sequence shown here is derived from an EMBL/GenBank/DDBJ whole genome shotgun (WGS) entry which is preliminary data.</text>
</comment>
<organism evidence="1 2">
    <name type="scientific">Streptococcus mitis</name>
    <dbReference type="NCBI Taxonomy" id="28037"/>
    <lineage>
        <taxon>Bacteria</taxon>
        <taxon>Bacillati</taxon>
        <taxon>Bacillota</taxon>
        <taxon>Bacilli</taxon>
        <taxon>Lactobacillales</taxon>
        <taxon>Streptococcaceae</taxon>
        <taxon>Streptococcus</taxon>
        <taxon>Streptococcus mitis group</taxon>
    </lineage>
</organism>